<dbReference type="SUPFAM" id="SSF52402">
    <property type="entry name" value="Adenine nucleotide alpha hydrolases-like"/>
    <property type="match status" value="2"/>
</dbReference>
<reference evidence="3 4" key="1">
    <citation type="submission" date="2021-06" db="EMBL/GenBank/DDBJ databases">
        <title>Bradyrhizobium sp. S2-11-4 Genome sequencing.</title>
        <authorList>
            <person name="Jin L."/>
        </authorList>
    </citation>
    <scope>NUCLEOTIDE SEQUENCE [LARGE SCALE GENOMIC DNA]</scope>
    <source>
        <strain evidence="3 4">S2-11-4</strain>
    </source>
</reference>
<sequence length="273" mass="29366">MSYATLMVCVNVDHVSKTLVGVAAGLTDKFSAKLIGLSALAITPPFVAEGVVIVDNASEFDVAQVKTRLAEAEGKFRAAAGAGREVEWRSALEIPTDALISEARCADLILLEKSGRSIDLYRVADSGAAILGAGRPFLVVPGSVKSLTADHVAVGWKDTREARRAIQDALPFLHEAKRVTVVEICENDQKEAARHHVDDVVLYLARHRIKAEGRVEIQLPGSSADQIIRFAEDEGADLLVTGAYGHSRLNEWIFGGMTHDLLASSPICCLMSH</sequence>
<dbReference type="PANTHER" id="PTHR46268">
    <property type="entry name" value="STRESS RESPONSE PROTEIN NHAX"/>
    <property type="match status" value="1"/>
</dbReference>
<dbReference type="Proteomes" id="UP000676951">
    <property type="component" value="Chromosome"/>
</dbReference>
<keyword evidence="4" id="KW-1185">Reference proteome</keyword>
<comment type="similarity">
    <text evidence="1">Belongs to the universal stress protein A family.</text>
</comment>
<organism evidence="3 4">
    <name type="scientific">Bradyrhizobium sediminis</name>
    <dbReference type="NCBI Taxonomy" id="2840469"/>
    <lineage>
        <taxon>Bacteria</taxon>
        <taxon>Pseudomonadati</taxon>
        <taxon>Pseudomonadota</taxon>
        <taxon>Alphaproteobacteria</taxon>
        <taxon>Hyphomicrobiales</taxon>
        <taxon>Nitrobacteraceae</taxon>
        <taxon>Bradyrhizobium</taxon>
    </lineage>
</organism>
<proteinExistence type="inferred from homology"/>
<protein>
    <submittedName>
        <fullName evidence="3">Universal stress protein</fullName>
    </submittedName>
</protein>
<dbReference type="EMBL" id="CP076136">
    <property type="protein sequence ID" value="QWG22299.1"/>
    <property type="molecule type" value="Genomic_DNA"/>
</dbReference>
<evidence type="ECO:0000313" key="4">
    <source>
        <dbReference type="Proteomes" id="UP000676951"/>
    </source>
</evidence>
<feature type="domain" description="UspA" evidence="2">
    <location>
        <begin position="158"/>
        <end position="271"/>
    </location>
</feature>
<dbReference type="AlphaFoldDB" id="A0A975NXE1"/>
<gene>
    <name evidence="3" type="ORF">KMZ93_20320</name>
</gene>
<dbReference type="RefSeq" id="WP_215603068.1">
    <property type="nucleotide sequence ID" value="NZ_CP076136.1"/>
</dbReference>
<accession>A0A975NXE1</accession>
<dbReference type="PANTHER" id="PTHR46268:SF15">
    <property type="entry name" value="UNIVERSAL STRESS PROTEIN HP_0031"/>
    <property type="match status" value="1"/>
</dbReference>
<evidence type="ECO:0000259" key="2">
    <source>
        <dbReference type="Pfam" id="PF00582"/>
    </source>
</evidence>
<dbReference type="InterPro" id="IPR006016">
    <property type="entry name" value="UspA"/>
</dbReference>
<dbReference type="CDD" id="cd00293">
    <property type="entry name" value="USP-like"/>
    <property type="match status" value="1"/>
</dbReference>
<dbReference type="Pfam" id="PF00582">
    <property type="entry name" value="Usp"/>
    <property type="match status" value="1"/>
</dbReference>
<evidence type="ECO:0000256" key="1">
    <source>
        <dbReference type="ARBA" id="ARBA00008791"/>
    </source>
</evidence>
<dbReference type="Gene3D" id="3.40.50.12370">
    <property type="match status" value="1"/>
</dbReference>
<name>A0A975NXE1_9BRAD</name>
<evidence type="ECO:0000313" key="3">
    <source>
        <dbReference type="EMBL" id="QWG22299.1"/>
    </source>
</evidence>